<reference evidence="3 4" key="1">
    <citation type="submission" date="2016-12" db="EMBL/GenBank/DDBJ databases">
        <title>The genomes of Aspergillus section Nigri reveals drivers in fungal speciation.</title>
        <authorList>
            <consortium name="DOE Joint Genome Institute"/>
            <person name="Vesth T.C."/>
            <person name="Nybo J."/>
            <person name="Theobald S."/>
            <person name="Brandl J."/>
            <person name="Frisvad J.C."/>
            <person name="Nielsen K.F."/>
            <person name="Lyhne E.K."/>
            <person name="Kogle M.E."/>
            <person name="Kuo A."/>
            <person name="Riley R."/>
            <person name="Clum A."/>
            <person name="Nolan M."/>
            <person name="Lipzen A."/>
            <person name="Salamov A."/>
            <person name="Henrissat B."/>
            <person name="Wiebenga A."/>
            <person name="De Vries R.P."/>
            <person name="Grigoriev I.V."/>
            <person name="Mortensen U.H."/>
            <person name="Andersen M.R."/>
            <person name="Baker S.E."/>
        </authorList>
    </citation>
    <scope>NUCLEOTIDE SEQUENCE [LARGE SCALE GENOMIC DNA]</scope>
    <source>
        <strain evidence="3 4">IBT 23096</strain>
    </source>
</reference>
<dbReference type="OrthoDB" id="566138at2759"/>
<proteinExistence type="predicted"/>
<dbReference type="InterPro" id="IPR023631">
    <property type="entry name" value="Amidase_dom"/>
</dbReference>
<dbReference type="AlphaFoldDB" id="A0A2I2FVD0"/>
<dbReference type="STRING" id="1392250.A0A2I2FVD0"/>
<sequence length="494" mass="52719">MELTISDYHDALRSGRTTCAHTVAEYLSRIALYNPTLRALITINPNALHDARQKDREGFPHSPSPLHGVPLILKDTYATSSMPTTSGVCALRALTTFDAPVVQRLLAAGAILLAKANLHEFSLEGVTLSSLGGQALNPYDLTRTPGGSSGGTAAALAANLALAGCGGDTVNSLRSPASACSVVGFRPSRGRVDTRGVMPVSWTQDVAGPMARTVRDVRILFDVMKDGEYLGDPAIVPSVKSSSDPVRIGVLIGYFPDESTSDGLAIIQTITHALHLVGSKTPTVEFLPLQNQPDWDVARLRANADTQAYEFQSALDSFLQSPMVKSTPHLSLASVTASGEYHGEAVTPAFWQTQSQTQHHDEKDEEGGEFTPTSPQYRSRLDTIARLKESVTSCFEDLALDALVFPHQRQLVARVGPMVQPGRNGILAALTGRPAICIPAGFSASTDTAPQGVPIGLELMGRVGQDEWLLGLAERFEGLVQGRKAPLDEVYGGM</sequence>
<evidence type="ECO:0000313" key="3">
    <source>
        <dbReference type="EMBL" id="PLB44584.1"/>
    </source>
</evidence>
<name>A0A2I2FVD0_9EURO</name>
<feature type="region of interest" description="Disordered" evidence="1">
    <location>
        <begin position="354"/>
        <end position="376"/>
    </location>
</feature>
<organism evidence="3 4">
    <name type="scientific">Aspergillus steynii IBT 23096</name>
    <dbReference type="NCBI Taxonomy" id="1392250"/>
    <lineage>
        <taxon>Eukaryota</taxon>
        <taxon>Fungi</taxon>
        <taxon>Dikarya</taxon>
        <taxon>Ascomycota</taxon>
        <taxon>Pezizomycotina</taxon>
        <taxon>Eurotiomycetes</taxon>
        <taxon>Eurotiomycetidae</taxon>
        <taxon>Eurotiales</taxon>
        <taxon>Aspergillaceae</taxon>
        <taxon>Aspergillus</taxon>
        <taxon>Aspergillus subgen. Circumdati</taxon>
    </lineage>
</organism>
<feature type="domain" description="Amidase" evidence="2">
    <location>
        <begin position="23"/>
        <end position="470"/>
    </location>
</feature>
<dbReference type="EMBL" id="MSFO01000009">
    <property type="protein sequence ID" value="PLB44584.1"/>
    <property type="molecule type" value="Genomic_DNA"/>
</dbReference>
<dbReference type="Pfam" id="PF01425">
    <property type="entry name" value="Amidase"/>
    <property type="match status" value="1"/>
</dbReference>
<dbReference type="SUPFAM" id="SSF75304">
    <property type="entry name" value="Amidase signature (AS) enzymes"/>
    <property type="match status" value="1"/>
</dbReference>
<dbReference type="GeneID" id="36558838"/>
<dbReference type="InterPro" id="IPR036928">
    <property type="entry name" value="AS_sf"/>
</dbReference>
<comment type="caution">
    <text evidence="3">The sequence shown here is derived from an EMBL/GenBank/DDBJ whole genome shotgun (WGS) entry which is preliminary data.</text>
</comment>
<keyword evidence="4" id="KW-1185">Reference proteome</keyword>
<dbReference type="PANTHER" id="PTHR42678">
    <property type="entry name" value="AMIDASE"/>
    <property type="match status" value="1"/>
</dbReference>
<accession>A0A2I2FVD0</accession>
<evidence type="ECO:0000256" key="1">
    <source>
        <dbReference type="SAM" id="MobiDB-lite"/>
    </source>
</evidence>
<dbReference type="Proteomes" id="UP000234275">
    <property type="component" value="Unassembled WGS sequence"/>
</dbReference>
<gene>
    <name evidence="3" type="ORF">P170DRAFT_450646</name>
</gene>
<evidence type="ECO:0000313" key="4">
    <source>
        <dbReference type="Proteomes" id="UP000234275"/>
    </source>
</evidence>
<protein>
    <submittedName>
        <fullName evidence="3">Amidase</fullName>
    </submittedName>
</protein>
<evidence type="ECO:0000259" key="2">
    <source>
        <dbReference type="Pfam" id="PF01425"/>
    </source>
</evidence>
<dbReference type="VEuPathDB" id="FungiDB:P170DRAFT_450646"/>
<dbReference type="PANTHER" id="PTHR42678:SF5">
    <property type="entry name" value="GLUTAMYL-TRNA(GLN) AMIDOTRANSFERASE SUBUNIT A"/>
    <property type="match status" value="1"/>
</dbReference>
<dbReference type="Gene3D" id="3.90.1300.10">
    <property type="entry name" value="Amidase signature (AS) domain"/>
    <property type="match status" value="1"/>
</dbReference>
<dbReference type="RefSeq" id="XP_024699886.1">
    <property type="nucleotide sequence ID" value="XM_024851139.1"/>
</dbReference>